<dbReference type="PANTHER" id="PTHR43643:SF3">
    <property type="entry name" value="HISTIDINOL-PHOSPHATE AMINOTRANSFERASE"/>
    <property type="match status" value="1"/>
</dbReference>
<keyword evidence="6 9" id="KW-0808">Transferase</keyword>
<evidence type="ECO:0000256" key="9">
    <source>
        <dbReference type="HAMAP-Rule" id="MF_01023"/>
    </source>
</evidence>
<dbReference type="GO" id="GO:0000105">
    <property type="term" value="P:L-histidine biosynthetic process"/>
    <property type="evidence" value="ECO:0007669"/>
    <property type="project" value="UniProtKB-UniRule"/>
</dbReference>
<evidence type="ECO:0000256" key="3">
    <source>
        <dbReference type="ARBA" id="ARBA00007970"/>
    </source>
</evidence>
<dbReference type="InterPro" id="IPR050106">
    <property type="entry name" value="HistidinolP_aminotransfase"/>
</dbReference>
<evidence type="ECO:0000256" key="6">
    <source>
        <dbReference type="ARBA" id="ARBA00022679"/>
    </source>
</evidence>
<evidence type="ECO:0000256" key="2">
    <source>
        <dbReference type="ARBA" id="ARBA00005011"/>
    </source>
</evidence>
<evidence type="ECO:0000256" key="8">
    <source>
        <dbReference type="ARBA" id="ARBA00047481"/>
    </source>
</evidence>
<name>W9GTA4_9PROT</name>
<keyword evidence="9" id="KW-0028">Amino-acid biosynthesis</keyword>
<dbReference type="HAMAP" id="MF_01023">
    <property type="entry name" value="HisC_aminotrans_2"/>
    <property type="match status" value="1"/>
</dbReference>
<accession>W9GTA4</accession>
<evidence type="ECO:0000313" key="12">
    <source>
        <dbReference type="Proteomes" id="UP000019486"/>
    </source>
</evidence>
<dbReference type="InterPro" id="IPR015421">
    <property type="entry name" value="PyrdxlP-dep_Trfase_major"/>
</dbReference>
<keyword evidence="5 9" id="KW-0032">Aminotransferase</keyword>
<dbReference type="CDD" id="cd00609">
    <property type="entry name" value="AAT_like"/>
    <property type="match status" value="1"/>
</dbReference>
<comment type="subunit">
    <text evidence="4 9">Homodimer.</text>
</comment>
<sequence length="371" mass="39485">MSAPAPRSGILDISPYVGGEAHAPGADRLIRLASNEGALGPSPRAMEAYQAAAAELHRYPDGGSTALRDGLARLYGLDAARIICGTGSDELLGLLTRAYAGPGDEVLYSAHGFLMYPISAMAVGAKPVAAPETGLKADVDALLAHVTERTKILFIANPNNPTGSFLTSDEMRRLHAGLPEHVVLVIDAAYAEYVDRPDYTAGEELVEEFGNVVMTRTFSKIYALGGLRLGWAYCPPAIADVLNRVRGPFNVNSAAQIAGVAAVEDTAFIEESRRHNDIWREWLTARLTELGLEVHPSIANFVLVSFATKSGSGQPGDGNQAAEAARQFLKARGILVRQMGGYGLPHCLRMSIGTEEEMRAVVDAVAAFLKG</sequence>
<dbReference type="STRING" id="1385369.N825_22150"/>
<proteinExistence type="inferred from homology"/>
<dbReference type="InterPro" id="IPR015424">
    <property type="entry name" value="PyrdxlP-dep_Trfase"/>
</dbReference>
<keyword evidence="9" id="KW-0368">Histidine biosynthesis</keyword>
<dbReference type="Gene3D" id="3.90.1150.10">
    <property type="entry name" value="Aspartate Aminotransferase, domain 1"/>
    <property type="match status" value="1"/>
</dbReference>
<dbReference type="AlphaFoldDB" id="W9GTA4"/>
<evidence type="ECO:0000259" key="10">
    <source>
        <dbReference type="Pfam" id="PF00155"/>
    </source>
</evidence>
<organism evidence="11 12">
    <name type="scientific">Skermanella stibiiresistens SB22</name>
    <dbReference type="NCBI Taxonomy" id="1385369"/>
    <lineage>
        <taxon>Bacteria</taxon>
        <taxon>Pseudomonadati</taxon>
        <taxon>Pseudomonadota</taxon>
        <taxon>Alphaproteobacteria</taxon>
        <taxon>Rhodospirillales</taxon>
        <taxon>Azospirillaceae</taxon>
        <taxon>Skermanella</taxon>
    </lineage>
</organism>
<feature type="domain" description="Aminotransferase class I/classII large" evidence="10">
    <location>
        <begin position="29"/>
        <end position="365"/>
    </location>
</feature>
<dbReference type="PATRIC" id="fig|1385369.3.peg.5970"/>
<dbReference type="GO" id="GO:0030170">
    <property type="term" value="F:pyridoxal phosphate binding"/>
    <property type="evidence" value="ECO:0007669"/>
    <property type="project" value="InterPro"/>
</dbReference>
<gene>
    <name evidence="9" type="primary">hisC</name>
    <name evidence="11" type="ORF">N825_22150</name>
</gene>
<comment type="pathway">
    <text evidence="2 9">Amino-acid biosynthesis; L-histidine biosynthesis; L-histidine from 5-phospho-alpha-D-ribose 1-diphosphate: step 7/9.</text>
</comment>
<dbReference type="Pfam" id="PF00155">
    <property type="entry name" value="Aminotran_1_2"/>
    <property type="match status" value="1"/>
</dbReference>
<evidence type="ECO:0000256" key="7">
    <source>
        <dbReference type="ARBA" id="ARBA00022898"/>
    </source>
</evidence>
<evidence type="ECO:0000313" key="11">
    <source>
        <dbReference type="EMBL" id="EWY37014.1"/>
    </source>
</evidence>
<dbReference type="PANTHER" id="PTHR43643">
    <property type="entry name" value="HISTIDINOL-PHOSPHATE AMINOTRANSFERASE 2"/>
    <property type="match status" value="1"/>
</dbReference>
<dbReference type="InterPro" id="IPR015422">
    <property type="entry name" value="PyrdxlP-dep_Trfase_small"/>
</dbReference>
<feature type="modified residue" description="N6-(pyridoxal phosphate)lysine" evidence="9">
    <location>
        <position position="220"/>
    </location>
</feature>
<dbReference type="RefSeq" id="WP_037459645.1">
    <property type="nucleotide sequence ID" value="NZ_AVFL01000032.1"/>
</dbReference>
<protein>
    <recommendedName>
        <fullName evidence="9">Histidinol-phosphate aminotransferase</fullName>
        <ecNumber evidence="9">2.6.1.9</ecNumber>
    </recommendedName>
    <alternativeName>
        <fullName evidence="9">Imidazole acetol-phosphate transaminase</fullName>
    </alternativeName>
</protein>
<keyword evidence="12" id="KW-1185">Reference proteome</keyword>
<dbReference type="GO" id="GO:0004400">
    <property type="term" value="F:histidinol-phosphate transaminase activity"/>
    <property type="evidence" value="ECO:0007669"/>
    <property type="project" value="UniProtKB-UniRule"/>
</dbReference>
<dbReference type="OrthoDB" id="9809616at2"/>
<comment type="similarity">
    <text evidence="3 9">Belongs to the class-II pyridoxal-phosphate-dependent aminotransferase family. Histidinol-phosphate aminotransferase subfamily.</text>
</comment>
<dbReference type="EC" id="2.6.1.9" evidence="9"/>
<comment type="cofactor">
    <cofactor evidence="1 9">
        <name>pyridoxal 5'-phosphate</name>
        <dbReference type="ChEBI" id="CHEBI:597326"/>
    </cofactor>
</comment>
<dbReference type="SUPFAM" id="SSF53383">
    <property type="entry name" value="PLP-dependent transferases"/>
    <property type="match status" value="1"/>
</dbReference>
<dbReference type="InterPro" id="IPR004839">
    <property type="entry name" value="Aminotransferase_I/II_large"/>
</dbReference>
<dbReference type="Proteomes" id="UP000019486">
    <property type="component" value="Unassembled WGS sequence"/>
</dbReference>
<evidence type="ECO:0000256" key="4">
    <source>
        <dbReference type="ARBA" id="ARBA00011738"/>
    </source>
</evidence>
<comment type="catalytic activity">
    <reaction evidence="8 9">
        <text>L-histidinol phosphate + 2-oxoglutarate = 3-(imidazol-4-yl)-2-oxopropyl phosphate + L-glutamate</text>
        <dbReference type="Rhea" id="RHEA:23744"/>
        <dbReference type="ChEBI" id="CHEBI:16810"/>
        <dbReference type="ChEBI" id="CHEBI:29985"/>
        <dbReference type="ChEBI" id="CHEBI:57766"/>
        <dbReference type="ChEBI" id="CHEBI:57980"/>
        <dbReference type="EC" id="2.6.1.9"/>
    </reaction>
</comment>
<dbReference type="UniPathway" id="UPA00031">
    <property type="reaction ID" value="UER00012"/>
</dbReference>
<comment type="caution">
    <text evidence="11">The sequence shown here is derived from an EMBL/GenBank/DDBJ whole genome shotgun (WGS) entry which is preliminary data.</text>
</comment>
<dbReference type="NCBIfam" id="TIGR01141">
    <property type="entry name" value="hisC"/>
    <property type="match status" value="1"/>
</dbReference>
<evidence type="ECO:0000256" key="5">
    <source>
        <dbReference type="ARBA" id="ARBA00022576"/>
    </source>
</evidence>
<dbReference type="Gene3D" id="3.40.640.10">
    <property type="entry name" value="Type I PLP-dependent aspartate aminotransferase-like (Major domain)"/>
    <property type="match status" value="1"/>
</dbReference>
<reference evidence="11 12" key="1">
    <citation type="submission" date="2013-08" db="EMBL/GenBank/DDBJ databases">
        <title>The genome sequence of Skermanella stibiiresistens.</title>
        <authorList>
            <person name="Zhu W."/>
            <person name="Wang G."/>
        </authorList>
    </citation>
    <scope>NUCLEOTIDE SEQUENCE [LARGE SCALE GENOMIC DNA]</scope>
    <source>
        <strain evidence="11 12">SB22</strain>
    </source>
</reference>
<dbReference type="EMBL" id="AVFL01000032">
    <property type="protein sequence ID" value="EWY37014.1"/>
    <property type="molecule type" value="Genomic_DNA"/>
</dbReference>
<dbReference type="InterPro" id="IPR005861">
    <property type="entry name" value="HisP_aminotrans"/>
</dbReference>
<keyword evidence="7 9" id="KW-0663">Pyridoxal phosphate</keyword>
<evidence type="ECO:0000256" key="1">
    <source>
        <dbReference type="ARBA" id="ARBA00001933"/>
    </source>
</evidence>